<feature type="region of interest" description="Disordered" evidence="1">
    <location>
        <begin position="56"/>
        <end position="130"/>
    </location>
</feature>
<reference evidence="3" key="1">
    <citation type="submission" date="2016-06" db="EMBL/GenBank/DDBJ databases">
        <title>Parallel loss of symbiosis genes in relatives of nitrogen-fixing non-legume Parasponia.</title>
        <authorList>
            <person name="Van Velzen R."/>
            <person name="Holmer R."/>
            <person name="Bu F."/>
            <person name="Rutten L."/>
            <person name="Van Zeijl A."/>
            <person name="Liu W."/>
            <person name="Santuari L."/>
            <person name="Cao Q."/>
            <person name="Sharma T."/>
            <person name="Shen D."/>
            <person name="Roswanjaya Y."/>
            <person name="Wardhani T."/>
            <person name="Kalhor M.S."/>
            <person name="Jansen J."/>
            <person name="Van den Hoogen J."/>
            <person name="Gungor B."/>
            <person name="Hartog M."/>
            <person name="Hontelez J."/>
            <person name="Verver J."/>
            <person name="Yang W.-C."/>
            <person name="Schijlen E."/>
            <person name="Repin R."/>
            <person name="Schilthuizen M."/>
            <person name="Schranz E."/>
            <person name="Heidstra R."/>
            <person name="Miyata K."/>
            <person name="Fedorova E."/>
            <person name="Kohlen W."/>
            <person name="Bisseling T."/>
            <person name="Smit S."/>
            <person name="Geurts R."/>
        </authorList>
    </citation>
    <scope>NUCLEOTIDE SEQUENCE [LARGE SCALE GENOMIC DNA]</scope>
    <source>
        <strain evidence="3">cv. WU1-14</strain>
    </source>
</reference>
<feature type="compositionally biased region" description="Acidic residues" evidence="1">
    <location>
        <begin position="112"/>
        <end position="123"/>
    </location>
</feature>
<dbReference type="Proteomes" id="UP000237105">
    <property type="component" value="Unassembled WGS sequence"/>
</dbReference>
<dbReference type="OrthoDB" id="1727102at2759"/>
<dbReference type="EMBL" id="JXTB01000734">
    <property type="protein sequence ID" value="PON33377.1"/>
    <property type="molecule type" value="Genomic_DNA"/>
</dbReference>
<feature type="compositionally biased region" description="Acidic residues" evidence="1">
    <location>
        <begin position="70"/>
        <end position="91"/>
    </location>
</feature>
<feature type="compositionally biased region" description="Basic and acidic residues" evidence="1">
    <location>
        <begin position="96"/>
        <end position="111"/>
    </location>
</feature>
<proteinExistence type="predicted"/>
<accession>A0A2P5AA09</accession>
<comment type="caution">
    <text evidence="2">The sequence shown here is derived from an EMBL/GenBank/DDBJ whole genome shotgun (WGS) entry which is preliminary data.</text>
</comment>
<dbReference type="STRING" id="3476.A0A2P5AA09"/>
<evidence type="ECO:0000313" key="3">
    <source>
        <dbReference type="Proteomes" id="UP000237105"/>
    </source>
</evidence>
<evidence type="ECO:0000256" key="1">
    <source>
        <dbReference type="SAM" id="MobiDB-lite"/>
    </source>
</evidence>
<organism evidence="2 3">
    <name type="scientific">Parasponia andersonii</name>
    <name type="common">Sponia andersonii</name>
    <dbReference type="NCBI Taxonomy" id="3476"/>
    <lineage>
        <taxon>Eukaryota</taxon>
        <taxon>Viridiplantae</taxon>
        <taxon>Streptophyta</taxon>
        <taxon>Embryophyta</taxon>
        <taxon>Tracheophyta</taxon>
        <taxon>Spermatophyta</taxon>
        <taxon>Magnoliopsida</taxon>
        <taxon>eudicotyledons</taxon>
        <taxon>Gunneridae</taxon>
        <taxon>Pentapetalae</taxon>
        <taxon>rosids</taxon>
        <taxon>fabids</taxon>
        <taxon>Rosales</taxon>
        <taxon>Cannabaceae</taxon>
        <taxon>Parasponia</taxon>
    </lineage>
</organism>
<dbReference type="AlphaFoldDB" id="A0A2P5AA09"/>
<dbReference type="PANTHER" id="PTHR34947">
    <property type="entry name" value="TRANSMEMBRANE PROTEIN"/>
    <property type="match status" value="1"/>
</dbReference>
<gene>
    <name evidence="2" type="ORF">PanWU01x14_353310</name>
</gene>
<keyword evidence="3" id="KW-1185">Reference proteome</keyword>
<dbReference type="PANTHER" id="PTHR34947:SF3">
    <property type="entry name" value="TRANSMEMBRANE PROTEIN"/>
    <property type="match status" value="1"/>
</dbReference>
<protein>
    <submittedName>
        <fullName evidence="2">Uncharacterized protein</fullName>
    </submittedName>
</protein>
<sequence>MEDSQSKLSMPPLTEEIILETKETEVEIIESTGSVVIKEAVEDQYCFTNQTEAQIENGKPVLEDHKEQERDDEFVVSNDEEEEEEEEEEETALVHVQEDKEEHTWSEVDLVKEEEEEEEEEEVGNGMLSTEELNKKFDEFIRRMKEELRIEASRQLIMV</sequence>
<evidence type="ECO:0000313" key="2">
    <source>
        <dbReference type="EMBL" id="PON33377.1"/>
    </source>
</evidence>
<name>A0A2P5AA09_PARAD</name>